<dbReference type="Proteomes" id="UP000299102">
    <property type="component" value="Unassembled WGS sequence"/>
</dbReference>
<protein>
    <submittedName>
        <fullName evidence="2">Uncharacterized protein</fullName>
    </submittedName>
</protein>
<sequence length="307" mass="33940">MSLSSPNPHHILKSLRVDVLLASKNYIELYFRQPPYQHCIENAIFASTSIGTTINKARRPEGFEYSQYFDIESSSLPFTQVEARRAGWRFIIPAGRVVERNLKTLELTFLAAVVLTCARANTSRATSPPVAVSTGTEIRFGYVPRSRERHRCHKLFSIYVVVLRRRSAARPSTNCSYGLSPSIVRGQTHAGADLGGFTRHSLISSYFEIALEYNGKQIATWLLSSGKESAFGMGENIIEGNSSKFGLGRVPAAGARGLGEVVHRQRVAAPGVKVSGVRRERDAEAASTRRRRHSLPPDRPAESTLIL</sequence>
<name>A0A4C1ZA63_EUMVA</name>
<comment type="caution">
    <text evidence="2">The sequence shown here is derived from an EMBL/GenBank/DDBJ whole genome shotgun (WGS) entry which is preliminary data.</text>
</comment>
<reference evidence="2 3" key="1">
    <citation type="journal article" date="2019" name="Commun. Biol.">
        <title>The bagworm genome reveals a unique fibroin gene that provides high tensile strength.</title>
        <authorList>
            <person name="Kono N."/>
            <person name="Nakamura H."/>
            <person name="Ohtoshi R."/>
            <person name="Tomita M."/>
            <person name="Numata K."/>
            <person name="Arakawa K."/>
        </authorList>
    </citation>
    <scope>NUCLEOTIDE SEQUENCE [LARGE SCALE GENOMIC DNA]</scope>
</reference>
<keyword evidence="3" id="KW-1185">Reference proteome</keyword>
<dbReference type="AlphaFoldDB" id="A0A4C1ZA63"/>
<accession>A0A4C1ZA63</accession>
<gene>
    <name evidence="2" type="ORF">EVAR_99803_1</name>
</gene>
<dbReference type="EMBL" id="BGZK01001752">
    <property type="protein sequence ID" value="GBP85681.1"/>
    <property type="molecule type" value="Genomic_DNA"/>
</dbReference>
<evidence type="ECO:0000256" key="1">
    <source>
        <dbReference type="SAM" id="MobiDB-lite"/>
    </source>
</evidence>
<feature type="region of interest" description="Disordered" evidence="1">
    <location>
        <begin position="275"/>
        <end position="307"/>
    </location>
</feature>
<organism evidence="2 3">
    <name type="scientific">Eumeta variegata</name>
    <name type="common">Bagworm moth</name>
    <name type="synonym">Eumeta japonica</name>
    <dbReference type="NCBI Taxonomy" id="151549"/>
    <lineage>
        <taxon>Eukaryota</taxon>
        <taxon>Metazoa</taxon>
        <taxon>Ecdysozoa</taxon>
        <taxon>Arthropoda</taxon>
        <taxon>Hexapoda</taxon>
        <taxon>Insecta</taxon>
        <taxon>Pterygota</taxon>
        <taxon>Neoptera</taxon>
        <taxon>Endopterygota</taxon>
        <taxon>Lepidoptera</taxon>
        <taxon>Glossata</taxon>
        <taxon>Ditrysia</taxon>
        <taxon>Tineoidea</taxon>
        <taxon>Psychidae</taxon>
        <taxon>Oiketicinae</taxon>
        <taxon>Eumeta</taxon>
    </lineage>
</organism>
<evidence type="ECO:0000313" key="2">
    <source>
        <dbReference type="EMBL" id="GBP85681.1"/>
    </source>
</evidence>
<evidence type="ECO:0000313" key="3">
    <source>
        <dbReference type="Proteomes" id="UP000299102"/>
    </source>
</evidence>
<proteinExistence type="predicted"/>